<proteinExistence type="inferred from homology"/>
<dbReference type="InterPro" id="IPR049312">
    <property type="entry name" value="GIDA_C_N"/>
</dbReference>
<dbReference type="PROSITE" id="PS01281">
    <property type="entry name" value="GIDA_2"/>
    <property type="match status" value="1"/>
</dbReference>
<dbReference type="HAMAP" id="MF_00129">
    <property type="entry name" value="MnmG_GidA"/>
    <property type="match status" value="1"/>
</dbReference>
<evidence type="ECO:0000256" key="7">
    <source>
        <dbReference type="ARBA" id="ARBA00022827"/>
    </source>
</evidence>
<gene>
    <name evidence="11" type="primary">mnmG</name>
    <name evidence="11 13" type="synonym">gidA</name>
    <name evidence="13" type="ORF">P856_814</name>
</gene>
<dbReference type="Proteomes" id="UP000018700">
    <property type="component" value="Chromosome"/>
</dbReference>
<evidence type="ECO:0000313" key="14">
    <source>
        <dbReference type="Proteomes" id="UP000018700"/>
    </source>
</evidence>
<dbReference type="NCBIfam" id="TIGR00136">
    <property type="entry name" value="mnmG_gidA"/>
    <property type="match status" value="1"/>
</dbReference>
<dbReference type="Pfam" id="PF01134">
    <property type="entry name" value="GIDA"/>
    <property type="match status" value="1"/>
</dbReference>
<feature type="binding site" evidence="11">
    <location>
        <begin position="269"/>
        <end position="283"/>
    </location>
    <ligand>
        <name>NAD(+)</name>
        <dbReference type="ChEBI" id="CHEBI:57540"/>
    </ligand>
</feature>
<dbReference type="PROSITE" id="PS01280">
    <property type="entry name" value="GIDA_1"/>
    <property type="match status" value="1"/>
</dbReference>
<dbReference type="STRING" id="1401328.P856_814"/>
<dbReference type="HOGENOM" id="CLU_007831_2_2_5"/>
<protein>
    <recommendedName>
        <fullName evidence="4 11">tRNA uridine 5-carboxymethylaminomethyl modification enzyme MnmG</fullName>
    </recommendedName>
    <alternativeName>
        <fullName evidence="10 11">Glucose-inhibited division protein A</fullName>
    </alternativeName>
</protein>
<keyword evidence="8 11" id="KW-0520">NAD</keyword>
<dbReference type="SUPFAM" id="SSF51905">
    <property type="entry name" value="FAD/NAD(P)-binding domain"/>
    <property type="match status" value="1"/>
</dbReference>
<dbReference type="SMART" id="SM01228">
    <property type="entry name" value="GIDA_assoc_3"/>
    <property type="match status" value="1"/>
</dbReference>
<dbReference type="FunFam" id="3.50.50.60:FF:000002">
    <property type="entry name" value="tRNA uridine 5-carboxymethylaminomethyl modification enzyme MnmG"/>
    <property type="match status" value="1"/>
</dbReference>
<evidence type="ECO:0000256" key="10">
    <source>
        <dbReference type="ARBA" id="ARBA00031800"/>
    </source>
</evidence>
<keyword evidence="6 11" id="KW-0819">tRNA processing</keyword>
<comment type="cofactor">
    <cofactor evidence="1 11">
        <name>FAD</name>
        <dbReference type="ChEBI" id="CHEBI:57692"/>
    </cofactor>
</comment>
<dbReference type="GO" id="GO:0002098">
    <property type="term" value="P:tRNA wobble uridine modification"/>
    <property type="evidence" value="ECO:0007669"/>
    <property type="project" value="InterPro"/>
</dbReference>
<dbReference type="RefSeq" id="WP_025300887.1">
    <property type="nucleotide sequence ID" value="NZ_CP006745.1"/>
</dbReference>
<evidence type="ECO:0000256" key="9">
    <source>
        <dbReference type="ARBA" id="ARBA00025948"/>
    </source>
</evidence>
<evidence type="ECO:0000256" key="3">
    <source>
        <dbReference type="ARBA" id="ARBA00007653"/>
    </source>
</evidence>
<feature type="binding site" evidence="11">
    <location>
        <begin position="10"/>
        <end position="15"/>
    </location>
    <ligand>
        <name>FAD</name>
        <dbReference type="ChEBI" id="CHEBI:57692"/>
    </ligand>
</feature>
<dbReference type="eggNOG" id="COG0445">
    <property type="taxonomic scope" value="Bacteria"/>
</dbReference>
<evidence type="ECO:0000256" key="11">
    <source>
        <dbReference type="HAMAP-Rule" id="MF_00129"/>
    </source>
</evidence>
<dbReference type="OrthoDB" id="9815560at2"/>
<evidence type="ECO:0000256" key="6">
    <source>
        <dbReference type="ARBA" id="ARBA00022694"/>
    </source>
</evidence>
<dbReference type="PRINTS" id="PR00411">
    <property type="entry name" value="PNDRDTASEI"/>
</dbReference>
<evidence type="ECO:0000259" key="12">
    <source>
        <dbReference type="SMART" id="SM01228"/>
    </source>
</evidence>
<dbReference type="PANTHER" id="PTHR11806:SF0">
    <property type="entry name" value="PROTEIN MTO1 HOMOLOG, MITOCHONDRIAL"/>
    <property type="match status" value="1"/>
</dbReference>
<dbReference type="Pfam" id="PF13932">
    <property type="entry name" value="SAM_GIDA_C"/>
    <property type="match status" value="1"/>
</dbReference>
<comment type="subcellular location">
    <subcellularLocation>
        <location evidence="11">Cytoplasm</location>
    </subcellularLocation>
</comment>
<evidence type="ECO:0000256" key="1">
    <source>
        <dbReference type="ARBA" id="ARBA00001974"/>
    </source>
</evidence>
<reference evidence="13 14" key="1">
    <citation type="journal article" date="2013" name="PLoS ONE">
        <title>Bacterial endosymbiosis in a chordate host: long-term co-evolution and conservation of secondary metabolism.</title>
        <authorList>
            <person name="Kwan J.C."/>
            <person name="Schmidt E.W."/>
        </authorList>
    </citation>
    <scope>NUCLEOTIDE SEQUENCE [LARGE SCALE GENOMIC DNA]</scope>
    <source>
        <strain evidence="14">faulkneri L5</strain>
    </source>
</reference>
<sequence>MNYFDIIVVGGGHAGSEAAAAASRMGARTLLFTHCRDNIGLMSCNPAIGGIGKAHIVCEIDALDGIMARAIDRSGIQFRMLNSSRGPAVRGPRAQADRKLYRMAIQDILSEYDTLSIVEAVVEDLLVINGRCCGVVLANGSEWMSAAVVLTTGTFLRGEIHIGEERWSAGRVGDVPAIGLAMTLERLGLPMGRLKTGTPPRLDGLTIDWNALEVQPGDEPPRPFSTLTEKINIKQIPCHITYTSELTHTIIRDNLCLAPTHSGRISSFGPRYCPSVEDKVVRFPDKKMHQIFLEPEGIDTLTIYPNGISTSLPRHVQDQVVASILGLQRARILQYGYAIEYDYVDPRALSRRLEVKALPGLYLAGQINGTTGYEEAAAQGIVSATNAALAASGSDQELYIDRADGYIGVMIDDLISRGAPEPYRMFTSRAEYRLRLRVDNSDLRLTPMGESIGLIGSFRSKAFAARQNATSLARKTLEDLGGFPHMLSKLGFNVNRDGKHRSAFDLLAHSDVSWDRLVNVWPEKLSEIPEFIAEQITVEAKYARYLDRQEADIKAYRYDDTLELPEDLNPSVIGSLSAEICNLLTIKRPRTLGQAGRLPGMTPAAIVALLHYVKKIDKKLNV</sequence>
<dbReference type="PATRIC" id="fig|1401328.3.peg.824"/>
<dbReference type="KEGG" id="efk:P856_814"/>
<dbReference type="GO" id="GO:0030488">
    <property type="term" value="P:tRNA methylation"/>
    <property type="evidence" value="ECO:0007669"/>
    <property type="project" value="TreeGrafter"/>
</dbReference>
<dbReference type="GO" id="GO:0050660">
    <property type="term" value="F:flavin adenine dinucleotide binding"/>
    <property type="evidence" value="ECO:0007669"/>
    <property type="project" value="UniProtKB-UniRule"/>
</dbReference>
<dbReference type="Gene3D" id="1.10.10.1800">
    <property type="entry name" value="tRNA uridine 5-carboxymethylaminomethyl modification enzyme MnmG/GidA"/>
    <property type="match status" value="1"/>
</dbReference>
<dbReference type="InterPro" id="IPR047001">
    <property type="entry name" value="MnmG_C_subdom"/>
</dbReference>
<dbReference type="FunFam" id="3.50.50.60:FF:000082">
    <property type="entry name" value="protein MTO1 homolog, mitochondrial isoform X1"/>
    <property type="match status" value="1"/>
</dbReference>
<keyword evidence="14" id="KW-1185">Reference proteome</keyword>
<dbReference type="PANTHER" id="PTHR11806">
    <property type="entry name" value="GLUCOSE INHIBITED DIVISION PROTEIN A"/>
    <property type="match status" value="1"/>
</dbReference>
<dbReference type="InterPro" id="IPR020595">
    <property type="entry name" value="MnmG-rel_CS"/>
</dbReference>
<comment type="function">
    <text evidence="2 11">NAD-binding protein involved in the addition of a carboxymethylaminomethyl (cmnm) group at the wobble position (U34) of certain tRNAs, forming tRNA-cmnm(5)s(2)U34.</text>
</comment>
<dbReference type="AlphaFoldDB" id="V9TWC5"/>
<dbReference type="EMBL" id="CP006745">
    <property type="protein sequence ID" value="AHC74013.1"/>
    <property type="molecule type" value="Genomic_DNA"/>
</dbReference>
<comment type="subunit">
    <text evidence="9 11">Homodimer. Heterotetramer of two MnmE and two MnmG subunits.</text>
</comment>
<keyword evidence="11" id="KW-0963">Cytoplasm</keyword>
<dbReference type="InterPro" id="IPR040131">
    <property type="entry name" value="MnmG_N"/>
</dbReference>
<evidence type="ECO:0000256" key="4">
    <source>
        <dbReference type="ARBA" id="ARBA00020461"/>
    </source>
</evidence>
<comment type="similarity">
    <text evidence="3 11">Belongs to the MnmG family.</text>
</comment>
<dbReference type="Pfam" id="PF21680">
    <property type="entry name" value="GIDA_C_1st"/>
    <property type="match status" value="1"/>
</dbReference>
<dbReference type="InterPro" id="IPR044920">
    <property type="entry name" value="MnmG_C_subdom_sf"/>
</dbReference>
<dbReference type="GO" id="GO:0005829">
    <property type="term" value="C:cytosol"/>
    <property type="evidence" value="ECO:0007669"/>
    <property type="project" value="TreeGrafter"/>
</dbReference>
<dbReference type="InterPro" id="IPR036188">
    <property type="entry name" value="FAD/NAD-bd_sf"/>
</dbReference>
<dbReference type="Gene3D" id="3.50.50.60">
    <property type="entry name" value="FAD/NAD(P)-binding domain"/>
    <property type="match status" value="2"/>
</dbReference>
<keyword evidence="7 11" id="KW-0274">FAD</keyword>
<organism evidence="13 14">
    <name type="scientific">Candidatus Endolissoclinum faulkneri L5</name>
    <dbReference type="NCBI Taxonomy" id="1401328"/>
    <lineage>
        <taxon>Bacteria</taxon>
        <taxon>Pseudomonadati</taxon>
        <taxon>Pseudomonadota</taxon>
        <taxon>Alphaproteobacteria</taxon>
        <taxon>Rhodospirillales</taxon>
        <taxon>Rhodospirillaceae</taxon>
        <taxon>Candidatus Endolissoclinum</taxon>
    </lineage>
</organism>
<keyword evidence="5 11" id="KW-0285">Flavoprotein</keyword>
<dbReference type="InterPro" id="IPR002218">
    <property type="entry name" value="MnmG-rel"/>
</dbReference>
<comment type="caution">
    <text evidence="11">Lacks conserved residue(s) required for the propagation of feature annotation.</text>
</comment>
<dbReference type="Gene3D" id="1.10.150.570">
    <property type="entry name" value="GidA associated domain, C-terminal subdomain"/>
    <property type="match status" value="1"/>
</dbReference>
<dbReference type="InterPro" id="IPR026904">
    <property type="entry name" value="MnmG_C"/>
</dbReference>
<name>V9TWC5_9PROT</name>
<dbReference type="InterPro" id="IPR004416">
    <property type="entry name" value="MnmG"/>
</dbReference>
<accession>V9TWC5</accession>
<evidence type="ECO:0000256" key="5">
    <source>
        <dbReference type="ARBA" id="ARBA00022630"/>
    </source>
</evidence>
<evidence type="ECO:0000313" key="13">
    <source>
        <dbReference type="EMBL" id="AHC74013.1"/>
    </source>
</evidence>
<evidence type="ECO:0000256" key="2">
    <source>
        <dbReference type="ARBA" id="ARBA00003717"/>
    </source>
</evidence>
<feature type="domain" description="tRNA uridine 5-carboxymethylaminomethyl modification enzyme C-terminal subdomain" evidence="12">
    <location>
        <begin position="540"/>
        <end position="611"/>
    </location>
</feature>
<evidence type="ECO:0000256" key="8">
    <source>
        <dbReference type="ARBA" id="ARBA00023027"/>
    </source>
</evidence>